<dbReference type="Proteomes" id="UP001175271">
    <property type="component" value="Unassembled WGS sequence"/>
</dbReference>
<feature type="chain" id="PRO_5041287172" evidence="1">
    <location>
        <begin position="32"/>
        <end position="90"/>
    </location>
</feature>
<gene>
    <name evidence="2" type="ORF">QR680_005213</name>
</gene>
<dbReference type="EMBL" id="JAUCMV010000003">
    <property type="protein sequence ID" value="KAK0410586.1"/>
    <property type="molecule type" value="Genomic_DNA"/>
</dbReference>
<name>A0AA39HR82_9BILA</name>
<reference evidence="2" key="1">
    <citation type="submission" date="2023-06" db="EMBL/GenBank/DDBJ databases">
        <title>Genomic analysis of the entomopathogenic nematode Steinernema hermaphroditum.</title>
        <authorList>
            <person name="Schwarz E.M."/>
            <person name="Heppert J.K."/>
            <person name="Baniya A."/>
            <person name="Schwartz H.T."/>
            <person name="Tan C.-H."/>
            <person name="Antoshechkin I."/>
            <person name="Sternberg P.W."/>
            <person name="Goodrich-Blair H."/>
            <person name="Dillman A.R."/>
        </authorList>
    </citation>
    <scope>NUCLEOTIDE SEQUENCE</scope>
    <source>
        <strain evidence="2">PS9179</strain>
        <tissue evidence="2">Whole animal</tissue>
    </source>
</reference>
<evidence type="ECO:0000256" key="1">
    <source>
        <dbReference type="SAM" id="SignalP"/>
    </source>
</evidence>
<keyword evidence="3" id="KW-1185">Reference proteome</keyword>
<organism evidence="2 3">
    <name type="scientific">Steinernema hermaphroditum</name>
    <dbReference type="NCBI Taxonomy" id="289476"/>
    <lineage>
        <taxon>Eukaryota</taxon>
        <taxon>Metazoa</taxon>
        <taxon>Ecdysozoa</taxon>
        <taxon>Nematoda</taxon>
        <taxon>Chromadorea</taxon>
        <taxon>Rhabditida</taxon>
        <taxon>Tylenchina</taxon>
        <taxon>Panagrolaimomorpha</taxon>
        <taxon>Strongyloidoidea</taxon>
        <taxon>Steinernematidae</taxon>
        <taxon>Steinernema</taxon>
    </lineage>
</organism>
<keyword evidence="1" id="KW-0732">Signal</keyword>
<protein>
    <submittedName>
        <fullName evidence="2">Uncharacterized protein</fullName>
    </submittedName>
</protein>
<comment type="caution">
    <text evidence="2">The sequence shown here is derived from an EMBL/GenBank/DDBJ whole genome shotgun (WGS) entry which is preliminary data.</text>
</comment>
<accession>A0AA39HR82</accession>
<proteinExistence type="predicted"/>
<evidence type="ECO:0000313" key="2">
    <source>
        <dbReference type="EMBL" id="KAK0410586.1"/>
    </source>
</evidence>
<evidence type="ECO:0000313" key="3">
    <source>
        <dbReference type="Proteomes" id="UP001175271"/>
    </source>
</evidence>
<dbReference type="AlphaFoldDB" id="A0AA39HR82"/>
<feature type="signal peptide" evidence="1">
    <location>
        <begin position="1"/>
        <end position="31"/>
    </location>
</feature>
<sequence>MKLHRPSSEQSPGLWVLALLLSSILLPSVEGFDRSRRFIFPGSIRRLTLGDYPMLATRMALESRPFFARLSRSDDKARPIEKPRPLRFGR</sequence>